<dbReference type="Pfam" id="PF00702">
    <property type="entry name" value="Hydrolase"/>
    <property type="match status" value="1"/>
</dbReference>
<dbReference type="NCBIfam" id="TIGR01494">
    <property type="entry name" value="ATPase_P-type"/>
    <property type="match status" value="1"/>
</dbReference>
<keyword evidence="6" id="KW-1278">Translocase</keyword>
<comment type="catalytic activity">
    <reaction evidence="10">
        <text>Cd(2+)(in) + ATP + H2O = Cd(2+)(out) + ADP + phosphate + H(+)</text>
        <dbReference type="Rhea" id="RHEA:12132"/>
        <dbReference type="ChEBI" id="CHEBI:15377"/>
        <dbReference type="ChEBI" id="CHEBI:15378"/>
        <dbReference type="ChEBI" id="CHEBI:30616"/>
        <dbReference type="ChEBI" id="CHEBI:43474"/>
        <dbReference type="ChEBI" id="CHEBI:48775"/>
        <dbReference type="ChEBI" id="CHEBI:456216"/>
        <dbReference type="EC" id="7.2.2.21"/>
    </reaction>
</comment>
<dbReference type="EC" id="7.2.2.21" evidence="9"/>
<dbReference type="InterPro" id="IPR023299">
    <property type="entry name" value="ATPase_P-typ_cyto_dom_N"/>
</dbReference>
<dbReference type="InterPro" id="IPR023298">
    <property type="entry name" value="ATPase_P-typ_TM_dom_sf"/>
</dbReference>
<dbReference type="InterPro" id="IPR027256">
    <property type="entry name" value="P-typ_ATPase_IB"/>
</dbReference>
<keyword evidence="5 11" id="KW-0479">Metal-binding</keyword>
<feature type="domain" description="P-type ATPase A" evidence="12">
    <location>
        <begin position="120"/>
        <end position="221"/>
    </location>
</feature>
<keyword evidence="11" id="KW-0067">ATP-binding</keyword>
<keyword evidence="8 11" id="KW-0472">Membrane</keyword>
<gene>
    <name evidence="13" type="ORF">QUW44_07755</name>
</gene>
<feature type="transmembrane region" description="Helical" evidence="11">
    <location>
        <begin position="237"/>
        <end position="255"/>
    </location>
</feature>
<dbReference type="PROSITE" id="PS00154">
    <property type="entry name" value="ATPASE_E1_E2"/>
    <property type="match status" value="1"/>
</dbReference>
<dbReference type="NCBIfam" id="TIGR01511">
    <property type="entry name" value="ATPase-IB1_Cu"/>
    <property type="match status" value="1"/>
</dbReference>
<evidence type="ECO:0000256" key="11">
    <source>
        <dbReference type="RuleBase" id="RU362081"/>
    </source>
</evidence>
<name>A0ABT7UZB1_9LACO</name>
<comment type="similarity">
    <text evidence="2 11">Belongs to the cation transport ATPase (P-type) (TC 3.A.3) family. Type IB subfamily.</text>
</comment>
<keyword evidence="4 11" id="KW-0812">Transmembrane</keyword>
<feature type="transmembrane region" description="Helical" evidence="11">
    <location>
        <begin position="38"/>
        <end position="59"/>
    </location>
</feature>
<dbReference type="SFLD" id="SFLDG00002">
    <property type="entry name" value="C1.7:_P-type_atpase_like"/>
    <property type="match status" value="1"/>
</dbReference>
<dbReference type="Gene3D" id="2.70.150.10">
    <property type="entry name" value="Calcium-transporting ATPase, cytoplasmic transduction domain A"/>
    <property type="match status" value="1"/>
</dbReference>
<evidence type="ECO:0000313" key="13">
    <source>
        <dbReference type="EMBL" id="MDM8267040.1"/>
    </source>
</evidence>
<dbReference type="PRINTS" id="PR00943">
    <property type="entry name" value="CUATPASE"/>
</dbReference>
<feature type="transmembrane region" description="Helical" evidence="11">
    <location>
        <begin position="594"/>
        <end position="612"/>
    </location>
</feature>
<dbReference type="NCBIfam" id="TIGR01525">
    <property type="entry name" value="ATPase-IB_hvy"/>
    <property type="match status" value="1"/>
</dbReference>
<keyword evidence="11" id="KW-0547">Nucleotide-binding</keyword>
<dbReference type="Gene3D" id="3.40.1110.10">
    <property type="entry name" value="Calcium-transporting ATPase, cytoplasmic domain N"/>
    <property type="match status" value="1"/>
</dbReference>
<protein>
    <recommendedName>
        <fullName evidence="9">Cd(2+)-exporting ATPase</fullName>
        <ecNumber evidence="9">7.2.2.21</ecNumber>
    </recommendedName>
</protein>
<keyword evidence="7 11" id="KW-1133">Transmembrane helix</keyword>
<comment type="subcellular location">
    <subcellularLocation>
        <location evidence="11">Cell membrane</location>
    </subcellularLocation>
    <subcellularLocation>
        <location evidence="1">Membrane</location>
        <topology evidence="1">Multi-pass membrane protein</topology>
    </subcellularLocation>
</comment>
<evidence type="ECO:0000259" key="12">
    <source>
        <dbReference type="Pfam" id="PF00122"/>
    </source>
</evidence>
<dbReference type="CDD" id="cd02079">
    <property type="entry name" value="P-type_ATPase_HM"/>
    <property type="match status" value="1"/>
</dbReference>
<dbReference type="Pfam" id="PF00122">
    <property type="entry name" value="E1-E2_ATPase"/>
    <property type="match status" value="1"/>
</dbReference>
<evidence type="ECO:0000256" key="3">
    <source>
        <dbReference type="ARBA" id="ARBA00022539"/>
    </source>
</evidence>
<organism evidence="13 14">
    <name type="scientific">Limosilactobacillus pontis</name>
    <dbReference type="NCBI Taxonomy" id="35787"/>
    <lineage>
        <taxon>Bacteria</taxon>
        <taxon>Bacillati</taxon>
        <taxon>Bacillota</taxon>
        <taxon>Bacilli</taxon>
        <taxon>Lactobacillales</taxon>
        <taxon>Lactobacillaceae</taxon>
        <taxon>Limosilactobacillus</taxon>
    </lineage>
</organism>
<evidence type="ECO:0000256" key="6">
    <source>
        <dbReference type="ARBA" id="ARBA00022967"/>
    </source>
</evidence>
<dbReference type="PANTHER" id="PTHR48085">
    <property type="entry name" value="CADMIUM/ZINC-TRANSPORTING ATPASE HMA2-RELATED"/>
    <property type="match status" value="1"/>
</dbReference>
<dbReference type="InterPro" id="IPR023214">
    <property type="entry name" value="HAD_sf"/>
</dbReference>
<evidence type="ECO:0000256" key="1">
    <source>
        <dbReference type="ARBA" id="ARBA00004141"/>
    </source>
</evidence>
<dbReference type="InterPro" id="IPR036412">
    <property type="entry name" value="HAD-like_sf"/>
</dbReference>
<feature type="transmembrane region" description="Helical" evidence="11">
    <location>
        <begin position="569"/>
        <end position="588"/>
    </location>
</feature>
<dbReference type="InterPro" id="IPR008250">
    <property type="entry name" value="ATPase_P-typ_transduc_dom_A_sf"/>
</dbReference>
<accession>A0ABT7UZB1</accession>
<sequence length="631" mass="67665">MVKIQQFFTKYRHSIVVVTTVMLVLAEAARFGVHSLLAYQAIMVVAGLIGLAPILLTAISSLEVRLISIDVLVSIAVIGAFIIGEFNEAAIVTWLFMLGEVLEDVTLQKTRSAVQQLANLAPQTALVVNDDGTTSEEDVDFLDAGTRVLVKTGAQVPVDGTVRAGSALVNEASITGESRLVTKQADDPVYAGTILENGTITVETTATGDATTFGKIIELVEEAQDSQTKTQRFIDRFAKYYTPFVLLAAVIVGLITRDFRLAITVMVLGCPGALVIGVPASTVAGIGNGARRGILFKGSDVMDRLRHVDTIAFDKTGTLTLGKPAVKDVLVLAGDRQTIIDQAVAIEQQSDHPLAQAITDLSIDRQLTPTNVKTVKGQGIRATIAGQEYRLGNQQLVAGLVENAPDLKEKTTRLAAAGNSLVIFASADRSELAIFAIKDQLRPQTAQALRQLKQLGVKHLVMLTGDNAGTAKEIAAALPIDEVHAEMLPQDKARFVEQERQQGHRIAFVGDGINDSPALSAANVAVAMGSGTDVAMDVSDFVLVKSDLANLVTGFELANKTMRNMNENIAIALLTVVLLFIGLFVGYIEMALGMLIHELSILIVILNSMRLIKYSPKVDHRQFLKPANDLK</sequence>
<dbReference type="InterPro" id="IPR059000">
    <property type="entry name" value="ATPase_P-type_domA"/>
</dbReference>
<dbReference type="SUPFAM" id="SSF81653">
    <property type="entry name" value="Calcium ATPase, transduction domain A"/>
    <property type="match status" value="1"/>
</dbReference>
<dbReference type="InterPro" id="IPR044492">
    <property type="entry name" value="P_typ_ATPase_HD_dom"/>
</dbReference>
<dbReference type="Proteomes" id="UP001529343">
    <property type="component" value="Unassembled WGS sequence"/>
</dbReference>
<evidence type="ECO:0000256" key="2">
    <source>
        <dbReference type="ARBA" id="ARBA00006024"/>
    </source>
</evidence>
<dbReference type="PANTHER" id="PTHR48085:SF5">
    <property type="entry name" value="CADMIUM_ZINC-TRANSPORTING ATPASE HMA4-RELATED"/>
    <property type="match status" value="1"/>
</dbReference>
<evidence type="ECO:0000256" key="9">
    <source>
        <dbReference type="ARBA" id="ARBA00039103"/>
    </source>
</evidence>
<keyword evidence="11" id="KW-1003">Cell membrane</keyword>
<keyword evidence="3" id="KW-0104">Cadmium</keyword>
<dbReference type="InterPro" id="IPR001757">
    <property type="entry name" value="P_typ_ATPase"/>
</dbReference>
<dbReference type="RefSeq" id="WP_289586443.1">
    <property type="nucleotide sequence ID" value="NZ_JAUDDW010000033.1"/>
</dbReference>
<dbReference type="Gene3D" id="3.40.50.1000">
    <property type="entry name" value="HAD superfamily/HAD-like"/>
    <property type="match status" value="1"/>
</dbReference>
<dbReference type="SUPFAM" id="SSF81665">
    <property type="entry name" value="Calcium ATPase, transmembrane domain M"/>
    <property type="match status" value="1"/>
</dbReference>
<evidence type="ECO:0000256" key="7">
    <source>
        <dbReference type="ARBA" id="ARBA00022989"/>
    </source>
</evidence>
<evidence type="ECO:0000313" key="14">
    <source>
        <dbReference type="Proteomes" id="UP001529343"/>
    </source>
</evidence>
<dbReference type="InterPro" id="IPR051014">
    <property type="entry name" value="Cation_Transport_ATPase_IB"/>
</dbReference>
<reference evidence="14" key="1">
    <citation type="submission" date="2023-06" db="EMBL/GenBank/DDBJ databases">
        <title>Identification and characterization of horizontal gene transfer across gut microbiota members of farm animals based on homology search.</title>
        <authorList>
            <person name="Zeman M."/>
            <person name="Kubasova T."/>
            <person name="Jahodarova E."/>
            <person name="Nykrynova M."/>
            <person name="Rychlik I."/>
        </authorList>
    </citation>
    <scope>NUCLEOTIDE SEQUENCE [LARGE SCALE GENOMIC DNA]</scope>
    <source>
        <strain evidence="14">161_Gplus</strain>
    </source>
</reference>
<dbReference type="PRINTS" id="PR00119">
    <property type="entry name" value="CATATPASE"/>
</dbReference>
<dbReference type="InterPro" id="IPR018303">
    <property type="entry name" value="ATPase_P-typ_P_site"/>
</dbReference>
<dbReference type="SUPFAM" id="SSF56784">
    <property type="entry name" value="HAD-like"/>
    <property type="match status" value="1"/>
</dbReference>
<dbReference type="SFLD" id="SFLDF00027">
    <property type="entry name" value="p-type_atpase"/>
    <property type="match status" value="1"/>
</dbReference>
<proteinExistence type="inferred from homology"/>
<evidence type="ECO:0000256" key="10">
    <source>
        <dbReference type="ARBA" id="ARBA00049338"/>
    </source>
</evidence>
<dbReference type="SFLD" id="SFLDS00003">
    <property type="entry name" value="Haloacid_Dehalogenase"/>
    <property type="match status" value="1"/>
</dbReference>
<evidence type="ECO:0000256" key="5">
    <source>
        <dbReference type="ARBA" id="ARBA00022723"/>
    </source>
</evidence>
<keyword evidence="14" id="KW-1185">Reference proteome</keyword>
<evidence type="ECO:0000256" key="4">
    <source>
        <dbReference type="ARBA" id="ARBA00022692"/>
    </source>
</evidence>
<comment type="caution">
    <text evidence="13">The sequence shown here is derived from an EMBL/GenBank/DDBJ whole genome shotgun (WGS) entry which is preliminary data.</text>
</comment>
<dbReference type="EMBL" id="JAUDDW010000033">
    <property type="protein sequence ID" value="MDM8267040.1"/>
    <property type="molecule type" value="Genomic_DNA"/>
</dbReference>
<evidence type="ECO:0000256" key="8">
    <source>
        <dbReference type="ARBA" id="ARBA00023136"/>
    </source>
</evidence>
<feature type="transmembrane region" description="Helical" evidence="11">
    <location>
        <begin position="261"/>
        <end position="287"/>
    </location>
</feature>